<dbReference type="PANTHER" id="PTHR33169">
    <property type="entry name" value="PADR-FAMILY TRANSCRIPTIONAL REGULATOR"/>
    <property type="match status" value="1"/>
</dbReference>
<reference evidence="2 3" key="1">
    <citation type="journal article" date="2019" name="Int. J. Syst. Evol. Microbiol.">
        <title>The Global Catalogue of Microorganisms (GCM) 10K type strain sequencing project: providing services to taxonomists for standard genome sequencing and annotation.</title>
        <authorList>
            <consortium name="The Broad Institute Genomics Platform"/>
            <consortium name="The Broad Institute Genome Sequencing Center for Infectious Disease"/>
            <person name="Wu L."/>
            <person name="Ma J."/>
        </authorList>
    </citation>
    <scope>NUCLEOTIDE SEQUENCE [LARGE SCALE GENOMIC DNA]</scope>
    <source>
        <strain evidence="2 3">JCM 15933</strain>
    </source>
</reference>
<evidence type="ECO:0000259" key="1">
    <source>
        <dbReference type="Pfam" id="PF03551"/>
    </source>
</evidence>
<proteinExistence type="predicted"/>
<evidence type="ECO:0000313" key="3">
    <source>
        <dbReference type="Proteomes" id="UP001501470"/>
    </source>
</evidence>
<feature type="domain" description="Transcription regulator PadR N-terminal" evidence="1">
    <location>
        <begin position="31"/>
        <end position="104"/>
    </location>
</feature>
<dbReference type="InterPro" id="IPR052509">
    <property type="entry name" value="Metal_resp_DNA-bind_regulator"/>
</dbReference>
<dbReference type="InterPro" id="IPR036390">
    <property type="entry name" value="WH_DNA-bd_sf"/>
</dbReference>
<dbReference type="SUPFAM" id="SSF46785">
    <property type="entry name" value="Winged helix' DNA-binding domain"/>
    <property type="match status" value="1"/>
</dbReference>
<dbReference type="Pfam" id="PF03551">
    <property type="entry name" value="PadR"/>
    <property type="match status" value="1"/>
</dbReference>
<name>A0ABN2BAS1_9ACTN</name>
<dbReference type="Proteomes" id="UP001501470">
    <property type="component" value="Unassembled WGS sequence"/>
</dbReference>
<dbReference type="EMBL" id="BAAAQD010000013">
    <property type="protein sequence ID" value="GAA1536574.1"/>
    <property type="molecule type" value="Genomic_DNA"/>
</dbReference>
<dbReference type="InterPro" id="IPR005149">
    <property type="entry name" value="Tscrpt_reg_PadR_N"/>
</dbReference>
<keyword evidence="3" id="KW-1185">Reference proteome</keyword>
<organism evidence="2 3">
    <name type="scientific">Dactylosporangium maewongense</name>
    <dbReference type="NCBI Taxonomy" id="634393"/>
    <lineage>
        <taxon>Bacteria</taxon>
        <taxon>Bacillati</taxon>
        <taxon>Actinomycetota</taxon>
        <taxon>Actinomycetes</taxon>
        <taxon>Micromonosporales</taxon>
        <taxon>Micromonosporaceae</taxon>
        <taxon>Dactylosporangium</taxon>
    </lineage>
</organism>
<dbReference type="InterPro" id="IPR036388">
    <property type="entry name" value="WH-like_DNA-bd_sf"/>
</dbReference>
<gene>
    <name evidence="2" type="ORF">GCM10009827_063970</name>
</gene>
<sequence>MCLAVAIFPHTFAPDILARVETPLREPTFLILTALAGEPLHGYGLIAEVDRLSGGRVSLRPGTLYGALDRLVDAGLVRIDHEEIVEGRLRRYYQLTESGGEVLAAETERMRRNVDAATVRLRAIQAAPRLSGGVA</sequence>
<dbReference type="PANTHER" id="PTHR33169:SF13">
    <property type="entry name" value="PADR-FAMILY TRANSCRIPTIONAL REGULATOR"/>
    <property type="match status" value="1"/>
</dbReference>
<evidence type="ECO:0000313" key="2">
    <source>
        <dbReference type="EMBL" id="GAA1536574.1"/>
    </source>
</evidence>
<protein>
    <submittedName>
        <fullName evidence="2">Helix-turn-helix transcriptional regulator</fullName>
    </submittedName>
</protein>
<dbReference type="Gene3D" id="1.10.10.10">
    <property type="entry name" value="Winged helix-like DNA-binding domain superfamily/Winged helix DNA-binding domain"/>
    <property type="match status" value="1"/>
</dbReference>
<accession>A0ABN2BAS1</accession>
<comment type="caution">
    <text evidence="2">The sequence shown here is derived from an EMBL/GenBank/DDBJ whole genome shotgun (WGS) entry which is preliminary data.</text>
</comment>